<dbReference type="InterPro" id="IPR056002">
    <property type="entry name" value="DUF7580"/>
</dbReference>
<feature type="signal peptide" evidence="2">
    <location>
        <begin position="1"/>
        <end position="20"/>
    </location>
</feature>
<keyword evidence="5" id="KW-1185">Reference proteome</keyword>
<sequence length="632" mass="70704">MSGFEIVGVVFGVLPILIEAIKAYSDVASSFHTFRHYSKEVRTVQIQFKCHHGIFINECRLLLSLIEDERGAKDMLDDGSDHRWTSKQMNDKLNEVLKDNFDLCRSIIEASKEIVDGIREDLKTFDVLVEGKDKGESIKSAIRRLRNAVRICFDKSKYEKNLASLRDRTSELTQLRAHIGVFQQQKACVEGVCSSRSILPPRIKNFRTASQKLHEALSDAWCCGDLGHGNHFAKICLDAQEVHTGVRLDLTISCQEIPQQANNRALTEPPIWLYVQSISIDTTPCAQMYPEATAALKGQLSQGTTSSPVSSGSKKKASSDAAQALPCNKKRRRVRFADTSPESEAIIYSELSTNAVSEAISQAVARQTSSEINLCHTKNICHYLKQNIQLCGQSLTKHCVGYLESPKTYRHMFYLQKELCSNETSNRRPNKPDQTSVISIFDLMGQGVDDVVTVVDQLKLAHKTALAILQFNATPWLVQRWRLKDLSYFGSRNTFDEDALKTLHLSSQISSATGTDTGTMEGVEEVVGAFSEEDYFGINNTTLFFLGVALLELAHWKPLESLSTPQDPNEILTARRLASRPTPLGSRYQEIARKCLQCNFGFGTDLNKKELQTAVYGEVVCQLEKMIKTLSI</sequence>
<accession>A0A6A6X877</accession>
<feature type="chain" id="PRO_5025587157" description="DUF7580 domain-containing protein" evidence="2">
    <location>
        <begin position="21"/>
        <end position="632"/>
    </location>
</feature>
<evidence type="ECO:0000313" key="5">
    <source>
        <dbReference type="Proteomes" id="UP000799757"/>
    </source>
</evidence>
<dbReference type="PANTHER" id="PTHR35186:SF4">
    <property type="entry name" value="PRION-INHIBITION AND PROPAGATION HELO DOMAIN-CONTAINING PROTEIN"/>
    <property type="match status" value="1"/>
</dbReference>
<keyword evidence="2" id="KW-0732">Signal</keyword>
<evidence type="ECO:0000259" key="3">
    <source>
        <dbReference type="Pfam" id="PF24476"/>
    </source>
</evidence>
<dbReference type="PANTHER" id="PTHR35186">
    <property type="entry name" value="ANK_REP_REGION DOMAIN-CONTAINING PROTEIN"/>
    <property type="match status" value="1"/>
</dbReference>
<dbReference type="EMBL" id="MU001976">
    <property type="protein sequence ID" value="KAF2792303.1"/>
    <property type="molecule type" value="Genomic_DNA"/>
</dbReference>
<feature type="region of interest" description="Disordered" evidence="1">
    <location>
        <begin position="300"/>
        <end position="324"/>
    </location>
</feature>
<protein>
    <recommendedName>
        <fullName evidence="3">DUF7580 domain-containing protein</fullName>
    </recommendedName>
</protein>
<reference evidence="4" key="1">
    <citation type="journal article" date="2020" name="Stud. Mycol.">
        <title>101 Dothideomycetes genomes: a test case for predicting lifestyles and emergence of pathogens.</title>
        <authorList>
            <person name="Haridas S."/>
            <person name="Albert R."/>
            <person name="Binder M."/>
            <person name="Bloem J."/>
            <person name="Labutti K."/>
            <person name="Salamov A."/>
            <person name="Andreopoulos B."/>
            <person name="Baker S."/>
            <person name="Barry K."/>
            <person name="Bills G."/>
            <person name="Bluhm B."/>
            <person name="Cannon C."/>
            <person name="Castanera R."/>
            <person name="Culley D."/>
            <person name="Daum C."/>
            <person name="Ezra D."/>
            <person name="Gonzalez J."/>
            <person name="Henrissat B."/>
            <person name="Kuo A."/>
            <person name="Liang C."/>
            <person name="Lipzen A."/>
            <person name="Lutzoni F."/>
            <person name="Magnuson J."/>
            <person name="Mondo S."/>
            <person name="Nolan M."/>
            <person name="Ohm R."/>
            <person name="Pangilinan J."/>
            <person name="Park H.-J."/>
            <person name="Ramirez L."/>
            <person name="Alfaro M."/>
            <person name="Sun H."/>
            <person name="Tritt A."/>
            <person name="Yoshinaga Y."/>
            <person name="Zwiers L.-H."/>
            <person name="Turgeon B."/>
            <person name="Goodwin S."/>
            <person name="Spatafora J."/>
            <person name="Crous P."/>
            <person name="Grigoriev I."/>
        </authorList>
    </citation>
    <scope>NUCLEOTIDE SEQUENCE</scope>
    <source>
        <strain evidence="4">CBS 109.77</strain>
    </source>
</reference>
<feature type="domain" description="DUF7580" evidence="3">
    <location>
        <begin position="362"/>
        <end position="628"/>
    </location>
</feature>
<gene>
    <name evidence="4" type="ORF">K505DRAFT_55457</name>
</gene>
<name>A0A6A6X877_9PLEO</name>
<evidence type="ECO:0000256" key="2">
    <source>
        <dbReference type="SAM" id="SignalP"/>
    </source>
</evidence>
<dbReference type="OrthoDB" id="5331891at2759"/>
<dbReference type="Proteomes" id="UP000799757">
    <property type="component" value="Unassembled WGS sequence"/>
</dbReference>
<organism evidence="4 5">
    <name type="scientific">Melanomma pulvis-pyrius CBS 109.77</name>
    <dbReference type="NCBI Taxonomy" id="1314802"/>
    <lineage>
        <taxon>Eukaryota</taxon>
        <taxon>Fungi</taxon>
        <taxon>Dikarya</taxon>
        <taxon>Ascomycota</taxon>
        <taxon>Pezizomycotina</taxon>
        <taxon>Dothideomycetes</taxon>
        <taxon>Pleosporomycetidae</taxon>
        <taxon>Pleosporales</taxon>
        <taxon>Melanommataceae</taxon>
        <taxon>Melanomma</taxon>
    </lineage>
</organism>
<dbReference type="AlphaFoldDB" id="A0A6A6X877"/>
<evidence type="ECO:0000313" key="4">
    <source>
        <dbReference type="EMBL" id="KAF2792303.1"/>
    </source>
</evidence>
<dbReference type="Pfam" id="PF24476">
    <property type="entry name" value="DUF7580"/>
    <property type="match status" value="1"/>
</dbReference>
<evidence type="ECO:0000256" key="1">
    <source>
        <dbReference type="SAM" id="MobiDB-lite"/>
    </source>
</evidence>
<proteinExistence type="predicted"/>